<dbReference type="Proteomes" id="UP000199251">
    <property type="component" value="Unassembled WGS sequence"/>
</dbReference>
<protein>
    <submittedName>
        <fullName evidence="2">Toluene-4-monooxygenase system B family protein</fullName>
    </submittedName>
    <submittedName>
        <fullName evidence="1">Toluene-4-monooxygenase system protein B (TmoB)</fullName>
    </submittedName>
</protein>
<organism evidence="1 3">
    <name type="scientific">Mycobacterium lentiflavum</name>
    <dbReference type="NCBI Taxonomy" id="141349"/>
    <lineage>
        <taxon>Bacteria</taxon>
        <taxon>Bacillati</taxon>
        <taxon>Actinomycetota</taxon>
        <taxon>Actinomycetes</taxon>
        <taxon>Mycobacteriales</taxon>
        <taxon>Mycobacteriaceae</taxon>
        <taxon>Mycobacterium</taxon>
        <taxon>Mycobacterium simiae complex</taxon>
    </lineage>
</organism>
<dbReference type="EMBL" id="CTEE01000001">
    <property type="protein sequence ID" value="CQD14042.1"/>
    <property type="molecule type" value="Genomic_DNA"/>
</dbReference>
<dbReference type="Proteomes" id="UP001055171">
    <property type="component" value="Chromosome"/>
</dbReference>
<sequence>MALLPLTANFEGDVLELLIPVDDADTVEHVGQQVAHHVVGHRVPRQDAPLHVRHEGRILASDTIIGASGVEPMDHLEVFYGE</sequence>
<proteinExistence type="predicted"/>
<dbReference type="SUPFAM" id="SSF110814">
    <property type="entry name" value="TmoB-like"/>
    <property type="match status" value="1"/>
</dbReference>
<reference evidence="1 3" key="1">
    <citation type="submission" date="2015-03" db="EMBL/GenBank/DDBJ databases">
        <authorList>
            <person name="Urmite Genomes"/>
        </authorList>
    </citation>
    <scope>NUCLEOTIDE SEQUENCE [LARGE SCALE GENOMIC DNA]</scope>
    <source>
        <strain evidence="1 3">CSUR P1491</strain>
    </source>
</reference>
<keyword evidence="4" id="KW-1185">Reference proteome</keyword>
<dbReference type="InterPro" id="IPR009355">
    <property type="entry name" value="Toluene_mOase_B"/>
</dbReference>
<dbReference type="EMBL" id="CP092423">
    <property type="protein sequence ID" value="ULP44823.1"/>
    <property type="molecule type" value="Genomic_DNA"/>
</dbReference>
<evidence type="ECO:0000313" key="4">
    <source>
        <dbReference type="Proteomes" id="UP001055171"/>
    </source>
</evidence>
<dbReference type="InterPro" id="IPR036713">
    <property type="entry name" value="TmoB-like_sf"/>
</dbReference>
<dbReference type="Gene3D" id="3.10.20.270">
    <property type="entry name" value="TmoB-like"/>
    <property type="match status" value="1"/>
</dbReference>
<dbReference type="RefSeq" id="WP_090602114.1">
    <property type="nucleotide sequence ID" value="NZ_CP092423.2"/>
</dbReference>
<name>A0A0E4CNE8_MYCLN</name>
<evidence type="ECO:0000313" key="2">
    <source>
        <dbReference type="EMBL" id="ULP44823.1"/>
    </source>
</evidence>
<evidence type="ECO:0000313" key="1">
    <source>
        <dbReference type="EMBL" id="CQD14042.1"/>
    </source>
</evidence>
<keyword evidence="1" id="KW-0560">Oxidoreductase</keyword>
<gene>
    <name evidence="1" type="ORF">BN1232_02892</name>
    <name evidence="2" type="ORF">MJO58_13455</name>
</gene>
<dbReference type="STRING" id="141349.BN1232_02892"/>
<dbReference type="OrthoDB" id="3217472at2"/>
<dbReference type="GO" id="GO:0004497">
    <property type="term" value="F:monooxygenase activity"/>
    <property type="evidence" value="ECO:0007669"/>
    <property type="project" value="UniProtKB-KW"/>
</dbReference>
<dbReference type="Pfam" id="PF06234">
    <property type="entry name" value="TmoB"/>
    <property type="match status" value="1"/>
</dbReference>
<reference evidence="2" key="2">
    <citation type="submission" date="2022-08" db="EMBL/GenBank/DDBJ databases">
        <title>Complete genome sequence of 14 non-tuberculosis mycobacteria type-strains.</title>
        <authorList>
            <person name="Igarashi Y."/>
            <person name="Osugi A."/>
            <person name="Mitarai S."/>
        </authorList>
    </citation>
    <scope>NUCLEOTIDE SEQUENCE</scope>
    <source>
        <strain evidence="2">ATCC 51985</strain>
    </source>
</reference>
<keyword evidence="1" id="KW-0503">Monooxygenase</keyword>
<dbReference type="AlphaFoldDB" id="A0A0E4CNE8"/>
<evidence type="ECO:0000313" key="3">
    <source>
        <dbReference type="Proteomes" id="UP000199251"/>
    </source>
</evidence>
<accession>A0A0E4CNE8</accession>